<evidence type="ECO:0000313" key="2">
    <source>
        <dbReference type="Proteomes" id="UP000267289"/>
    </source>
</evidence>
<gene>
    <name evidence="1" type="ORF">LAUMK13_05692</name>
</gene>
<proteinExistence type="predicted"/>
<dbReference type="EMBL" id="UPHQ01000316">
    <property type="protein sequence ID" value="VBA46574.1"/>
    <property type="molecule type" value="Genomic_DNA"/>
</dbReference>
<sequence length="96" mass="10418">MSTPTKRDVIEAALSVADDAAQGRLSPTDLQQQAVTECRELFGTVVGDGDPLWELQREIARQAVGLGALSPDELTEWAAVLRRRAGEPVEAPEPHR</sequence>
<evidence type="ECO:0000313" key="1">
    <source>
        <dbReference type="EMBL" id="VBA46574.1"/>
    </source>
</evidence>
<organism evidence="1 2">
    <name type="scientific">Mycobacterium innocens</name>
    <dbReference type="NCBI Taxonomy" id="2341083"/>
    <lineage>
        <taxon>Bacteria</taxon>
        <taxon>Bacillati</taxon>
        <taxon>Actinomycetota</taxon>
        <taxon>Actinomycetes</taxon>
        <taxon>Mycobacteriales</taxon>
        <taxon>Mycobacteriaceae</taxon>
        <taxon>Mycobacterium</taxon>
    </lineage>
</organism>
<dbReference type="AlphaFoldDB" id="A0A498QLZ5"/>
<dbReference type="RefSeq" id="WP_075541510.1">
    <property type="nucleotide sequence ID" value="NZ_UPHQ01000316.1"/>
</dbReference>
<accession>A0A498QLZ5</accession>
<reference evidence="1 2" key="1">
    <citation type="submission" date="2018-09" db="EMBL/GenBank/DDBJ databases">
        <authorList>
            <person name="Tagini F."/>
        </authorList>
    </citation>
    <scope>NUCLEOTIDE SEQUENCE [LARGE SCALE GENOMIC DNA]</scope>
    <source>
        <strain evidence="1 2">MK13</strain>
    </source>
</reference>
<name>A0A498QLZ5_9MYCO</name>
<protein>
    <recommendedName>
        <fullName evidence="3">Flagellar hook-length control protein</fullName>
    </recommendedName>
</protein>
<evidence type="ECO:0008006" key="3">
    <source>
        <dbReference type="Google" id="ProtNLM"/>
    </source>
</evidence>
<keyword evidence="2" id="KW-1185">Reference proteome</keyword>
<dbReference type="Proteomes" id="UP000267289">
    <property type="component" value="Unassembled WGS sequence"/>
</dbReference>
<dbReference type="OrthoDB" id="4475557at2"/>